<dbReference type="NCBIfam" id="NF005762">
    <property type="entry name" value="PRK07589.1"/>
    <property type="match status" value="1"/>
</dbReference>
<dbReference type="SUPFAM" id="SSF51735">
    <property type="entry name" value="NAD(P)-binding Rossmann-fold domains"/>
    <property type="match status" value="1"/>
</dbReference>
<keyword evidence="2" id="KW-1185">Reference proteome</keyword>
<dbReference type="HOGENOM" id="CLU_042088_3_2_11"/>
<dbReference type="InterPro" id="IPR003462">
    <property type="entry name" value="ODC_Mu_crystall"/>
</dbReference>
<protein>
    <submittedName>
        <fullName evidence="1">Ornithine cyclodeaminase</fullName>
        <ecNumber evidence="1">4.3.1.12</ecNumber>
    </submittedName>
</protein>
<dbReference type="Proteomes" id="UP000009236">
    <property type="component" value="Chromosome"/>
</dbReference>
<dbReference type="eggNOG" id="COG2423">
    <property type="taxonomic scope" value="Bacteria"/>
</dbReference>
<dbReference type="Pfam" id="PF02423">
    <property type="entry name" value="OCD_Mu_crystall"/>
    <property type="match status" value="1"/>
</dbReference>
<dbReference type="EMBL" id="CP002810">
    <property type="protein sequence ID" value="AEG45621.1"/>
    <property type="molecule type" value="Genomic_DNA"/>
</dbReference>
<accession>F6FW77</accession>
<name>F6FW77_ISOV2</name>
<dbReference type="RefSeq" id="WP_013840011.1">
    <property type="nucleotide sequence ID" value="NC_015588.1"/>
</dbReference>
<dbReference type="GO" id="GO:0008473">
    <property type="term" value="F:ornithine cyclodeaminase activity"/>
    <property type="evidence" value="ECO:0007669"/>
    <property type="project" value="UniProtKB-EC"/>
</dbReference>
<dbReference type="AlphaFoldDB" id="F6FW77"/>
<reference evidence="1 2" key="1">
    <citation type="submission" date="2011-05" db="EMBL/GenBank/DDBJ databases">
        <title>Complete sequence of Isoptericola variabilis 225.</title>
        <authorList>
            <consortium name="US DOE Joint Genome Institute"/>
            <person name="Lucas S."/>
            <person name="Han J."/>
            <person name="Lapidus A."/>
            <person name="Cheng J.-F."/>
            <person name="Goodwin L."/>
            <person name="Pitluck S."/>
            <person name="Peters L."/>
            <person name="Mikhailova N."/>
            <person name="Zeytun A."/>
            <person name="Han C."/>
            <person name="Tapia R."/>
            <person name="Land M."/>
            <person name="Hauser L."/>
            <person name="Kyrpides N."/>
            <person name="Ivanova N."/>
            <person name="Pagani I."/>
            <person name="Siebers A."/>
            <person name="Allgaier M."/>
            <person name="Thelen M."/>
            <person name="Hugenholtz P."/>
            <person name="Gladden J."/>
            <person name="Woyke T."/>
        </authorList>
    </citation>
    <scope>NUCLEOTIDE SEQUENCE [LARGE SCALE GENOMIC DNA]</scope>
    <source>
        <strain evidence="2">225</strain>
    </source>
</reference>
<dbReference type="InterPro" id="IPR036291">
    <property type="entry name" value="NAD(P)-bd_dom_sf"/>
</dbReference>
<dbReference type="PANTHER" id="PTHR13812">
    <property type="entry name" value="KETIMINE REDUCTASE MU-CRYSTALLIN"/>
    <property type="match status" value="1"/>
</dbReference>
<dbReference type="STRING" id="743718.Isova_2937"/>
<dbReference type="EC" id="4.3.1.12" evidence="1"/>
<keyword evidence="1" id="KW-0456">Lyase</keyword>
<dbReference type="Gene3D" id="3.40.50.720">
    <property type="entry name" value="NAD(P)-binding Rossmann-like Domain"/>
    <property type="match status" value="1"/>
</dbReference>
<dbReference type="Gene3D" id="3.30.1780.10">
    <property type="entry name" value="ornithine cyclodeaminase, domain 1"/>
    <property type="match status" value="1"/>
</dbReference>
<organism evidence="2">
    <name type="scientific">Isoptericola variabilis (strain 225)</name>
    <dbReference type="NCBI Taxonomy" id="743718"/>
    <lineage>
        <taxon>Bacteria</taxon>
        <taxon>Bacillati</taxon>
        <taxon>Actinomycetota</taxon>
        <taxon>Actinomycetes</taxon>
        <taxon>Micrococcales</taxon>
        <taxon>Promicromonosporaceae</taxon>
        <taxon>Isoptericola</taxon>
    </lineage>
</organism>
<dbReference type="InterPro" id="IPR023401">
    <property type="entry name" value="ODC_N"/>
</dbReference>
<proteinExistence type="predicted"/>
<gene>
    <name evidence="1" type="ordered locus">Isova_2937</name>
</gene>
<dbReference type="PANTHER" id="PTHR13812:SF19">
    <property type="entry name" value="KETIMINE REDUCTASE MU-CRYSTALLIN"/>
    <property type="match status" value="1"/>
</dbReference>
<evidence type="ECO:0000313" key="1">
    <source>
        <dbReference type="EMBL" id="AEG45621.1"/>
    </source>
</evidence>
<evidence type="ECO:0000313" key="2">
    <source>
        <dbReference type="Proteomes" id="UP000009236"/>
    </source>
</evidence>
<dbReference type="KEGG" id="iva:Isova_2937"/>
<sequence>MTTVPFLDVASTARWVARRGPQAVIADLTDALERDVARWEELDKRPRVASHSRDGVIELMPTSDDVTYGFKFVNGHPLNPSRGYQTVTAFGVLADVHNGYPTFLAEMTLLTALRTAAASALAARHLARPDSRTMALIGTGSQSEFQSLGMRAALGVDRLTAWDVDPDAVEKFVRNARELGFDVRAARSAADAVDGADIVTTCTADKANATVLTDDMVRHLAAPGVHLNAIGGDCPGKTELDRAIVERASVFVEYAPQTRIEGEIQQMAPDFPVTELWEVVTGRKPGRVAPDELTLWDSVGFAVEDWSVLRHVRDDVLATEPGLLQHLDLVAEPEDPKDLYALVRGAQTTAPAHHEGARVPVADPA</sequence>